<feature type="transmembrane region" description="Helical" evidence="7">
    <location>
        <begin position="183"/>
        <end position="203"/>
    </location>
</feature>
<organism evidence="9 10">
    <name type="scientific">Gossypium stocksii</name>
    <dbReference type="NCBI Taxonomy" id="47602"/>
    <lineage>
        <taxon>Eukaryota</taxon>
        <taxon>Viridiplantae</taxon>
        <taxon>Streptophyta</taxon>
        <taxon>Embryophyta</taxon>
        <taxon>Tracheophyta</taxon>
        <taxon>Spermatophyta</taxon>
        <taxon>Magnoliopsida</taxon>
        <taxon>eudicotyledons</taxon>
        <taxon>Gunneridae</taxon>
        <taxon>Pentapetalae</taxon>
        <taxon>rosids</taxon>
        <taxon>malvids</taxon>
        <taxon>Malvales</taxon>
        <taxon>Malvaceae</taxon>
        <taxon>Malvoideae</taxon>
        <taxon>Gossypium</taxon>
    </lineage>
</organism>
<dbReference type="SUPFAM" id="SSF81338">
    <property type="entry name" value="Aquaporin-like"/>
    <property type="match status" value="1"/>
</dbReference>
<dbReference type="GO" id="GO:0015267">
    <property type="term" value="F:channel activity"/>
    <property type="evidence" value="ECO:0007669"/>
    <property type="project" value="InterPro"/>
</dbReference>
<evidence type="ECO:0000313" key="9">
    <source>
        <dbReference type="EMBL" id="KAH1055002.1"/>
    </source>
</evidence>
<evidence type="ECO:0000256" key="4">
    <source>
        <dbReference type="ARBA" id="ARBA00022989"/>
    </source>
</evidence>
<keyword evidence="10" id="KW-1185">Reference proteome</keyword>
<dbReference type="Pfam" id="PF00230">
    <property type="entry name" value="MIP"/>
    <property type="match status" value="1"/>
</dbReference>
<evidence type="ECO:0000256" key="1">
    <source>
        <dbReference type="ARBA" id="ARBA00004141"/>
    </source>
</evidence>
<dbReference type="Proteomes" id="UP000828251">
    <property type="component" value="Unassembled WGS sequence"/>
</dbReference>
<comment type="subcellular location">
    <subcellularLocation>
        <location evidence="1">Membrane</location>
        <topology evidence="1">Multi-pass membrane protein</topology>
    </subcellularLocation>
</comment>
<comment type="caution">
    <text evidence="9">The sequence shown here is derived from an EMBL/GenBank/DDBJ whole genome shotgun (WGS) entry which is preliminary data.</text>
</comment>
<dbReference type="InterPro" id="IPR034294">
    <property type="entry name" value="Aquaporin_transptr"/>
</dbReference>
<dbReference type="GO" id="GO:0016020">
    <property type="term" value="C:membrane"/>
    <property type="evidence" value="ECO:0007669"/>
    <property type="project" value="UniProtKB-SubCell"/>
</dbReference>
<dbReference type="InterPro" id="IPR022357">
    <property type="entry name" value="MIP_CS"/>
</dbReference>
<proteinExistence type="inferred from homology"/>
<sequence>METKPSSKIPLFFPILFLLLSTLTQPSLSSSIDTIIINGKDPSISLRRRILLASQRNNKMNQIPNCGEMVSRSQCLQNPKCRWCRSEALDDMCFKKAEAWRLPQQVMGEVLGTYFLIFAGCAAVAVNINNDKVLTNPGIAMVWGLAVMVLVYSLSHISGAHFNPAVTIAFATCKTFPLKQVPFYISAQVVGSTMAAGTLRLLFNGPDDVFTGTTPQGSDLQAFVMEFIITFYLMFVVSGVATDNRAIGELAGLAIGSTVLLNVLIAGPITGASMNPARSLGPAIVSNHYEGIWIYVTSPIIGAVSGAWVYNMMRLNDKRDITKNVSIFKS</sequence>
<dbReference type="OrthoDB" id="3222at2759"/>
<name>A0A9D3UPG9_9ROSI</name>
<dbReference type="PANTHER" id="PTHR45724:SF13">
    <property type="entry name" value="AQUAPORIN NIP1-1-RELATED"/>
    <property type="match status" value="1"/>
</dbReference>
<feature type="signal peptide" evidence="8">
    <location>
        <begin position="1"/>
        <end position="29"/>
    </location>
</feature>
<reference evidence="9 10" key="1">
    <citation type="journal article" date="2021" name="Plant Biotechnol. J.">
        <title>Multi-omics assisted identification of the key and species-specific regulatory components of drought-tolerant mechanisms in Gossypium stocksii.</title>
        <authorList>
            <person name="Yu D."/>
            <person name="Ke L."/>
            <person name="Zhang D."/>
            <person name="Wu Y."/>
            <person name="Sun Y."/>
            <person name="Mei J."/>
            <person name="Sun J."/>
            <person name="Sun Y."/>
        </authorList>
    </citation>
    <scope>NUCLEOTIDE SEQUENCE [LARGE SCALE GENOMIC DNA]</scope>
    <source>
        <strain evidence="10">cv. E1</strain>
        <tissue evidence="9">Leaf</tissue>
    </source>
</reference>
<dbReference type="PANTHER" id="PTHR45724">
    <property type="entry name" value="AQUAPORIN NIP2-1"/>
    <property type="match status" value="1"/>
</dbReference>
<dbReference type="AlphaFoldDB" id="A0A9D3UPG9"/>
<evidence type="ECO:0000256" key="8">
    <source>
        <dbReference type="SAM" id="SignalP"/>
    </source>
</evidence>
<evidence type="ECO:0000256" key="6">
    <source>
        <dbReference type="RuleBase" id="RU000477"/>
    </source>
</evidence>
<dbReference type="NCBIfam" id="TIGR00861">
    <property type="entry name" value="MIP"/>
    <property type="match status" value="1"/>
</dbReference>
<feature type="transmembrane region" description="Helical" evidence="7">
    <location>
        <begin position="223"/>
        <end position="241"/>
    </location>
</feature>
<protein>
    <submittedName>
        <fullName evidence="9">Uncharacterized protein</fullName>
    </submittedName>
</protein>
<evidence type="ECO:0000256" key="5">
    <source>
        <dbReference type="ARBA" id="ARBA00023136"/>
    </source>
</evidence>
<dbReference type="PROSITE" id="PS00221">
    <property type="entry name" value="MIP"/>
    <property type="match status" value="1"/>
</dbReference>
<feature type="transmembrane region" description="Helical" evidence="7">
    <location>
        <begin position="292"/>
        <end position="310"/>
    </location>
</feature>
<dbReference type="PRINTS" id="PR00783">
    <property type="entry name" value="MINTRINSICP"/>
</dbReference>
<keyword evidence="8" id="KW-0732">Signal</keyword>
<evidence type="ECO:0000256" key="7">
    <source>
        <dbReference type="SAM" id="Phobius"/>
    </source>
</evidence>
<feature type="transmembrane region" description="Helical" evidence="7">
    <location>
        <begin position="253"/>
        <end position="272"/>
    </location>
</feature>
<gene>
    <name evidence="9" type="ORF">J1N35_033067</name>
</gene>
<keyword evidence="4 7" id="KW-1133">Transmembrane helix</keyword>
<evidence type="ECO:0000256" key="3">
    <source>
        <dbReference type="ARBA" id="ARBA00022692"/>
    </source>
</evidence>
<dbReference type="EMBL" id="JAIQCV010000010">
    <property type="protein sequence ID" value="KAH1055002.1"/>
    <property type="molecule type" value="Genomic_DNA"/>
</dbReference>
<accession>A0A9D3UPG9</accession>
<dbReference type="CDD" id="cd00333">
    <property type="entry name" value="MIP"/>
    <property type="match status" value="1"/>
</dbReference>
<feature type="transmembrane region" description="Helical" evidence="7">
    <location>
        <begin position="133"/>
        <end position="154"/>
    </location>
</feature>
<keyword evidence="2 6" id="KW-0813">Transport</keyword>
<dbReference type="Gene3D" id="1.20.1080.10">
    <property type="entry name" value="Glycerol uptake facilitator protein"/>
    <property type="match status" value="1"/>
</dbReference>
<keyword evidence="5 7" id="KW-0472">Membrane</keyword>
<dbReference type="InterPro" id="IPR000425">
    <property type="entry name" value="MIP"/>
</dbReference>
<feature type="chain" id="PRO_5039636221" evidence="8">
    <location>
        <begin position="30"/>
        <end position="330"/>
    </location>
</feature>
<comment type="similarity">
    <text evidence="6">Belongs to the MIP/aquaporin (TC 1.A.8) family.</text>
</comment>
<evidence type="ECO:0000256" key="2">
    <source>
        <dbReference type="ARBA" id="ARBA00022448"/>
    </source>
</evidence>
<evidence type="ECO:0000313" key="10">
    <source>
        <dbReference type="Proteomes" id="UP000828251"/>
    </source>
</evidence>
<feature type="transmembrane region" description="Helical" evidence="7">
    <location>
        <begin position="106"/>
        <end position="126"/>
    </location>
</feature>
<dbReference type="InterPro" id="IPR023271">
    <property type="entry name" value="Aquaporin-like"/>
</dbReference>
<keyword evidence="3 6" id="KW-0812">Transmembrane</keyword>